<keyword evidence="4" id="KW-1185">Reference proteome</keyword>
<keyword evidence="2" id="KW-0560">Oxidoreductase</keyword>
<dbReference type="PANTHER" id="PTHR24321">
    <property type="entry name" value="DEHYDROGENASES, SHORT CHAIN"/>
    <property type="match status" value="1"/>
</dbReference>
<dbReference type="EMBL" id="BKAJ01000185">
    <property type="protein sequence ID" value="GEP60839.1"/>
    <property type="molecule type" value="Genomic_DNA"/>
</dbReference>
<dbReference type="Pfam" id="PF13561">
    <property type="entry name" value="adh_short_C2"/>
    <property type="match status" value="1"/>
</dbReference>
<protein>
    <recommendedName>
        <fullName evidence="5">SDR family oxidoreductase</fullName>
    </recommendedName>
</protein>
<evidence type="ECO:0000256" key="1">
    <source>
        <dbReference type="ARBA" id="ARBA00006484"/>
    </source>
</evidence>
<dbReference type="PANTHER" id="PTHR24321:SF11">
    <property type="entry name" value="BLR0893 PROTEIN"/>
    <property type="match status" value="1"/>
</dbReference>
<dbReference type="PRINTS" id="PR00081">
    <property type="entry name" value="GDHRDH"/>
</dbReference>
<dbReference type="InterPro" id="IPR002347">
    <property type="entry name" value="SDR_fam"/>
</dbReference>
<reference evidence="3 4" key="1">
    <citation type="submission" date="2019-07" db="EMBL/GenBank/DDBJ databases">
        <title>Whole genome shotgun sequence of Reyranella soli NBRC 108950.</title>
        <authorList>
            <person name="Hosoyama A."/>
            <person name="Uohara A."/>
            <person name="Ohji S."/>
            <person name="Ichikawa N."/>
        </authorList>
    </citation>
    <scope>NUCLEOTIDE SEQUENCE [LARGE SCALE GENOMIC DNA]</scope>
    <source>
        <strain evidence="3 4">NBRC 108950</strain>
    </source>
</reference>
<evidence type="ECO:0008006" key="5">
    <source>
        <dbReference type="Google" id="ProtNLM"/>
    </source>
</evidence>
<sequence length="94" mass="10252">MRRTEKFPGLAAYVASKFAVVGLTEAFAVESIKLGVRTNAIAPGAVNTEMLRQVAPHLRTSTEPEDIAKTVVMLCDDDLSRRINGSLVEIYSNE</sequence>
<organism evidence="3 4">
    <name type="scientific">Reyranella soli</name>
    <dbReference type="NCBI Taxonomy" id="1230389"/>
    <lineage>
        <taxon>Bacteria</taxon>
        <taxon>Pseudomonadati</taxon>
        <taxon>Pseudomonadota</taxon>
        <taxon>Alphaproteobacteria</taxon>
        <taxon>Hyphomicrobiales</taxon>
        <taxon>Reyranellaceae</taxon>
        <taxon>Reyranella</taxon>
    </lineage>
</organism>
<dbReference type="Proteomes" id="UP000321058">
    <property type="component" value="Unassembled WGS sequence"/>
</dbReference>
<dbReference type="CDD" id="cd05233">
    <property type="entry name" value="SDR_c"/>
    <property type="match status" value="1"/>
</dbReference>
<evidence type="ECO:0000256" key="2">
    <source>
        <dbReference type="ARBA" id="ARBA00023002"/>
    </source>
</evidence>
<dbReference type="AlphaFoldDB" id="A0A512NPH3"/>
<comment type="similarity">
    <text evidence="1">Belongs to the short-chain dehydrogenases/reductases (SDR) family.</text>
</comment>
<dbReference type="Gene3D" id="3.40.50.720">
    <property type="entry name" value="NAD(P)-binding Rossmann-like Domain"/>
    <property type="match status" value="1"/>
</dbReference>
<comment type="caution">
    <text evidence="3">The sequence shown here is derived from an EMBL/GenBank/DDBJ whole genome shotgun (WGS) entry which is preliminary data.</text>
</comment>
<dbReference type="SUPFAM" id="SSF51735">
    <property type="entry name" value="NAD(P)-binding Rossmann-fold domains"/>
    <property type="match status" value="1"/>
</dbReference>
<accession>A0A512NPH3</accession>
<gene>
    <name evidence="3" type="ORF">RSO01_80050</name>
</gene>
<evidence type="ECO:0000313" key="3">
    <source>
        <dbReference type="EMBL" id="GEP60839.1"/>
    </source>
</evidence>
<proteinExistence type="inferred from homology"/>
<dbReference type="InterPro" id="IPR036291">
    <property type="entry name" value="NAD(P)-bd_dom_sf"/>
</dbReference>
<dbReference type="GO" id="GO:0016491">
    <property type="term" value="F:oxidoreductase activity"/>
    <property type="evidence" value="ECO:0007669"/>
    <property type="project" value="UniProtKB-KW"/>
</dbReference>
<evidence type="ECO:0000313" key="4">
    <source>
        <dbReference type="Proteomes" id="UP000321058"/>
    </source>
</evidence>
<name>A0A512NPH3_9HYPH</name>
<dbReference type="OrthoDB" id="9780084at2"/>